<feature type="region of interest" description="Disordered" evidence="1">
    <location>
        <begin position="52"/>
        <end position="74"/>
    </location>
</feature>
<evidence type="ECO:0000256" key="1">
    <source>
        <dbReference type="SAM" id="MobiDB-lite"/>
    </source>
</evidence>
<name>A0A9P5N690_9AGAM</name>
<feature type="region of interest" description="Disordered" evidence="1">
    <location>
        <begin position="1"/>
        <end position="34"/>
    </location>
</feature>
<accession>A0A9P5N690</accession>
<proteinExistence type="predicted"/>
<comment type="caution">
    <text evidence="3">The sequence shown here is derived from an EMBL/GenBank/DDBJ whole genome shotgun (WGS) entry which is preliminary data.</text>
</comment>
<reference evidence="3" key="1">
    <citation type="submission" date="2019-10" db="EMBL/GenBank/DDBJ databases">
        <authorList>
            <consortium name="DOE Joint Genome Institute"/>
            <person name="Kuo A."/>
            <person name="Miyauchi S."/>
            <person name="Kiss E."/>
            <person name="Drula E."/>
            <person name="Kohler A."/>
            <person name="Sanchez-Garcia M."/>
            <person name="Andreopoulos B."/>
            <person name="Barry K.W."/>
            <person name="Bonito G."/>
            <person name="Buee M."/>
            <person name="Carver A."/>
            <person name="Chen C."/>
            <person name="Cichocki N."/>
            <person name="Clum A."/>
            <person name="Culley D."/>
            <person name="Crous P.W."/>
            <person name="Fauchery L."/>
            <person name="Girlanda M."/>
            <person name="Hayes R."/>
            <person name="Keri Z."/>
            <person name="LaButti K."/>
            <person name="Lipzen A."/>
            <person name="Lombard V."/>
            <person name="Magnuson J."/>
            <person name="Maillard F."/>
            <person name="Morin E."/>
            <person name="Murat C."/>
            <person name="Nolan M."/>
            <person name="Ohm R."/>
            <person name="Pangilinan J."/>
            <person name="Pereira M."/>
            <person name="Perotto S."/>
            <person name="Peter M."/>
            <person name="Riley R."/>
            <person name="Sitrit Y."/>
            <person name="Stielow B."/>
            <person name="Szollosi G."/>
            <person name="Zifcakova L."/>
            <person name="Stursova M."/>
            <person name="Spatafora J.W."/>
            <person name="Tedersoo L."/>
            <person name="Vaario L.-M."/>
            <person name="Yamada A."/>
            <person name="Yan M."/>
            <person name="Wang P."/>
            <person name="Xu J."/>
            <person name="Bruns T."/>
            <person name="Baldrian P."/>
            <person name="Vilgalys R."/>
            <person name="Henrissat B."/>
            <person name="Grigoriev I.V."/>
            <person name="Hibbett D."/>
            <person name="Nagy L.G."/>
            <person name="Martin F.M."/>
        </authorList>
    </citation>
    <scope>NUCLEOTIDE SEQUENCE</scope>
    <source>
        <strain evidence="3">Prilba</strain>
    </source>
</reference>
<organism evidence="3 4">
    <name type="scientific">Russula ochroleuca</name>
    <dbReference type="NCBI Taxonomy" id="152965"/>
    <lineage>
        <taxon>Eukaryota</taxon>
        <taxon>Fungi</taxon>
        <taxon>Dikarya</taxon>
        <taxon>Basidiomycota</taxon>
        <taxon>Agaricomycotina</taxon>
        <taxon>Agaricomycetes</taxon>
        <taxon>Russulales</taxon>
        <taxon>Russulaceae</taxon>
        <taxon>Russula</taxon>
    </lineage>
</organism>
<dbReference type="AlphaFoldDB" id="A0A9P5N690"/>
<evidence type="ECO:0000259" key="2">
    <source>
        <dbReference type="Pfam" id="PF17109"/>
    </source>
</evidence>
<dbReference type="Pfam" id="PF17109">
    <property type="entry name" value="Goodbye"/>
    <property type="match status" value="1"/>
</dbReference>
<feature type="compositionally biased region" description="Gly residues" evidence="1">
    <location>
        <begin position="1"/>
        <end position="10"/>
    </location>
</feature>
<dbReference type="EMBL" id="WHVB01000001">
    <property type="protein sequence ID" value="KAF8487209.1"/>
    <property type="molecule type" value="Genomic_DNA"/>
</dbReference>
<protein>
    <recommendedName>
        <fullName evidence="2">Fungal STAND N-terminal Goodbye domain-containing protein</fullName>
    </recommendedName>
</protein>
<dbReference type="InterPro" id="IPR031350">
    <property type="entry name" value="Goodbye_dom"/>
</dbReference>
<evidence type="ECO:0000313" key="3">
    <source>
        <dbReference type="EMBL" id="KAF8487209.1"/>
    </source>
</evidence>
<gene>
    <name evidence="3" type="ORF">DFH94DRAFT_678247</name>
</gene>
<sequence length="529" mass="58153">MSKGTSGGGRATRDIFPSGSKNPSTAHPSCPSNRWIGNESCGSVSIYLFREGPPFTSTPRTHPSSSSITTPPSPPGLMTDHIRHISAISSHPSTPPLPDRPHFPEGLGVKDILEYLRKKWDGEARKDSNSEGGLAPVFVQRNGVWYSNNCTLTESKTKIVKIKDRGCMENEVYEETDWDVGSGRSSRNGVRDTMGWQKRTPYARVGNQVKPSGESLSALGNRKQCMTQLKNDTEATWECLGAHGVYGTRAATYRCDLPISRTIMSSVPSTSTPHSNFVSIFNAALESYKRKTKKDLASHPLLPHLQSCDSPEAILTVLREQIPVFSRSLNSDDGLTRWVAPTVNVLYSFSATLGGGVGPAFPPANAIFTGIGVLLLAAKDASARQDKHIKLFNRIERFFRRLEIYTGITPTTAMTDIVIEIMVEVLTILAIATKEMRRGRLKKYLKKLTGNTEIEDSLDRLDKLTQEEVRMASAELLKMTRGVDDRVKGVGGKVQDVHDDVQGVRGDVQDMLESRFKVSVTGCNPLEAM</sequence>
<feature type="domain" description="Fungal STAND N-terminal Goodbye" evidence="2">
    <location>
        <begin position="281"/>
        <end position="405"/>
    </location>
</feature>
<feature type="compositionally biased region" description="Polar residues" evidence="1">
    <location>
        <begin position="19"/>
        <end position="32"/>
    </location>
</feature>
<feature type="compositionally biased region" description="Low complexity" evidence="1">
    <location>
        <begin position="53"/>
        <end position="70"/>
    </location>
</feature>
<dbReference type="Proteomes" id="UP000759537">
    <property type="component" value="Unassembled WGS sequence"/>
</dbReference>
<keyword evidence="4" id="KW-1185">Reference proteome</keyword>
<evidence type="ECO:0000313" key="4">
    <source>
        <dbReference type="Proteomes" id="UP000759537"/>
    </source>
</evidence>
<reference evidence="3" key="2">
    <citation type="journal article" date="2020" name="Nat. Commun.">
        <title>Large-scale genome sequencing of mycorrhizal fungi provides insights into the early evolution of symbiotic traits.</title>
        <authorList>
            <person name="Miyauchi S."/>
            <person name="Kiss E."/>
            <person name="Kuo A."/>
            <person name="Drula E."/>
            <person name="Kohler A."/>
            <person name="Sanchez-Garcia M."/>
            <person name="Morin E."/>
            <person name="Andreopoulos B."/>
            <person name="Barry K.W."/>
            <person name="Bonito G."/>
            <person name="Buee M."/>
            <person name="Carver A."/>
            <person name="Chen C."/>
            <person name="Cichocki N."/>
            <person name="Clum A."/>
            <person name="Culley D."/>
            <person name="Crous P.W."/>
            <person name="Fauchery L."/>
            <person name="Girlanda M."/>
            <person name="Hayes R.D."/>
            <person name="Keri Z."/>
            <person name="LaButti K."/>
            <person name="Lipzen A."/>
            <person name="Lombard V."/>
            <person name="Magnuson J."/>
            <person name="Maillard F."/>
            <person name="Murat C."/>
            <person name="Nolan M."/>
            <person name="Ohm R.A."/>
            <person name="Pangilinan J."/>
            <person name="Pereira M.F."/>
            <person name="Perotto S."/>
            <person name="Peter M."/>
            <person name="Pfister S."/>
            <person name="Riley R."/>
            <person name="Sitrit Y."/>
            <person name="Stielow J.B."/>
            <person name="Szollosi G."/>
            <person name="Zifcakova L."/>
            <person name="Stursova M."/>
            <person name="Spatafora J.W."/>
            <person name="Tedersoo L."/>
            <person name="Vaario L.M."/>
            <person name="Yamada A."/>
            <person name="Yan M."/>
            <person name="Wang P."/>
            <person name="Xu J."/>
            <person name="Bruns T."/>
            <person name="Baldrian P."/>
            <person name="Vilgalys R."/>
            <person name="Dunand C."/>
            <person name="Henrissat B."/>
            <person name="Grigoriev I.V."/>
            <person name="Hibbett D."/>
            <person name="Nagy L.G."/>
            <person name="Martin F.M."/>
        </authorList>
    </citation>
    <scope>NUCLEOTIDE SEQUENCE</scope>
    <source>
        <strain evidence="3">Prilba</strain>
    </source>
</reference>